<dbReference type="InterPro" id="IPR043746">
    <property type="entry name" value="DUF5691"/>
</dbReference>
<name>A0A3A4KX17_9NOCA</name>
<gene>
    <name evidence="2" type="ORF">D5S18_01660</name>
</gene>
<keyword evidence="3" id="KW-1185">Reference proteome</keyword>
<dbReference type="OrthoDB" id="9816340at2"/>
<feature type="region of interest" description="Disordered" evidence="1">
    <location>
        <begin position="355"/>
        <end position="375"/>
    </location>
</feature>
<dbReference type="Proteomes" id="UP000266677">
    <property type="component" value="Unassembled WGS sequence"/>
</dbReference>
<reference evidence="2 3" key="1">
    <citation type="submission" date="2018-09" db="EMBL/GenBank/DDBJ databases">
        <title>YIM PH21274 draft genome.</title>
        <authorList>
            <person name="Miao C."/>
        </authorList>
    </citation>
    <scope>NUCLEOTIDE SEQUENCE [LARGE SCALE GENOMIC DNA]</scope>
    <source>
        <strain evidence="2 3">YIM PH 21724</strain>
    </source>
</reference>
<dbReference type="RefSeq" id="WP_120037170.1">
    <property type="nucleotide sequence ID" value="NZ_QZFU01000006.1"/>
</dbReference>
<dbReference type="Pfam" id="PF18944">
    <property type="entry name" value="DUF5691"/>
    <property type="match status" value="1"/>
</dbReference>
<sequence>MTEQGIAVSARAAGQRRVRVTAGLAELEVWLADQVRTGLAHTDRSAAGFAGIAARMVDAQAPAIAAALRRLPASTAGRTDWPELVLREYAGLHLLGTAHRRLAELSPELRDTVRAHIGYPISKDAVRANPPVRDEWQVLGRRTTEEDRIHTRRIWLSGRRTRRWAVLIDHAFGAPDFAAAPDTGLLFDADLHFYPGAAPLRALIGTEYAARQPFTTVPMADASIAAALTAQARALGADPWLRSWPMLLAAVIPCRHENGWYVAESDGMGLPLAVTDEPWRLLGVSGGHTVMLLGEWTSEGLLPLSVMTSGEVIELAPCDPTGPPVPNRPVAQGPHGAELVATALLGTARRFRVPAATPGPTSVSAPASNTTPAPATMEAAPETLASSNGPAGPHCIPGGGDPARRLLESAALDTLFARGGIAARPVRIPDAAEPDSRRRLPEPAAARLAELLRRCSGFLTEWFEAAAPQDFRAPDVLCADLLDYATGDQELREPLLRLAGARGRWLARQHPEWREMLRESSFADLSEQRWRIGGPRERRAWLAELRATDPEGALAALTAAWPRESGPHKAELLAVLAHRLAAADEPLLESALDDRRADVRRTAAELLALLPDSALARRMVERARTWLRVGHRIGIELPERLDDAARRDGIRDRAVEFAYRWDGAPDPAAGWVRQLVAATGLDHWTERFGTPRAAVTAKLPNRFRQPVLDGWVAAALAHRDQAWAGALFDSGIPSEVAMLRRRELFALLPAEERVRRLLRLDGSWLSELESLLPAMGHPWPEPLARHLILLLFERARAAERRPDAYGAGPDAHRSLLAAASAHLPFGAAAALDSVVRRCGDPRWQSAFDRLATDLAHRSTMLEELL</sequence>
<feature type="compositionally biased region" description="Low complexity" evidence="1">
    <location>
        <begin position="360"/>
        <end position="375"/>
    </location>
</feature>
<dbReference type="AlphaFoldDB" id="A0A3A4KX17"/>
<organism evidence="2 3">
    <name type="scientific">Nocardia panacis</name>
    <dbReference type="NCBI Taxonomy" id="2340916"/>
    <lineage>
        <taxon>Bacteria</taxon>
        <taxon>Bacillati</taxon>
        <taxon>Actinomycetota</taxon>
        <taxon>Actinomycetes</taxon>
        <taxon>Mycobacteriales</taxon>
        <taxon>Nocardiaceae</taxon>
        <taxon>Nocardia</taxon>
    </lineage>
</organism>
<protein>
    <submittedName>
        <fullName evidence="2">SWIM zinc finger family protein</fullName>
    </submittedName>
</protein>
<evidence type="ECO:0000313" key="2">
    <source>
        <dbReference type="EMBL" id="RJO79981.1"/>
    </source>
</evidence>
<dbReference type="EMBL" id="QZFU01000006">
    <property type="protein sequence ID" value="RJO79981.1"/>
    <property type="molecule type" value="Genomic_DNA"/>
</dbReference>
<comment type="caution">
    <text evidence="2">The sequence shown here is derived from an EMBL/GenBank/DDBJ whole genome shotgun (WGS) entry which is preliminary data.</text>
</comment>
<evidence type="ECO:0000256" key="1">
    <source>
        <dbReference type="SAM" id="MobiDB-lite"/>
    </source>
</evidence>
<accession>A0A3A4KX17</accession>
<proteinExistence type="predicted"/>
<evidence type="ECO:0000313" key="3">
    <source>
        <dbReference type="Proteomes" id="UP000266677"/>
    </source>
</evidence>